<dbReference type="Pfam" id="PF05253">
    <property type="entry name" value="zf-U11-48K"/>
    <property type="match status" value="1"/>
</dbReference>
<evidence type="ECO:0000256" key="10">
    <source>
        <dbReference type="ARBA" id="ARBA00048635"/>
    </source>
</evidence>
<comment type="caution">
    <text evidence="15">The sequence shown here is derived from an EMBL/GenBank/DDBJ whole genome shotgun (WGS) entry which is preliminary data.</text>
</comment>
<comment type="catalytic activity">
    <reaction evidence="10 12">
        <text>cytidine(4) in tRNA(Gly)(GCC) + S-adenosyl-L-methionine = 2'-O-methylcytidine(4) in tRNA(Gly)(GCC) + S-adenosyl-L-homocysteine + H(+)</text>
        <dbReference type="Rhea" id="RHEA:43192"/>
        <dbReference type="Rhea" id="RHEA-COMP:10399"/>
        <dbReference type="Rhea" id="RHEA-COMP:10400"/>
        <dbReference type="ChEBI" id="CHEBI:15378"/>
        <dbReference type="ChEBI" id="CHEBI:57856"/>
        <dbReference type="ChEBI" id="CHEBI:59789"/>
        <dbReference type="ChEBI" id="CHEBI:74495"/>
        <dbReference type="ChEBI" id="CHEBI:82748"/>
        <dbReference type="EC" id="2.1.1.225"/>
    </reaction>
</comment>
<dbReference type="GO" id="GO:0008270">
    <property type="term" value="F:zinc ion binding"/>
    <property type="evidence" value="ECO:0007669"/>
    <property type="project" value="UniProtKB-KW"/>
</dbReference>
<name>A0AAN9VBL5_9ORTH</name>
<organism evidence="15 16">
    <name type="scientific">Gryllus longicercus</name>
    <dbReference type="NCBI Taxonomy" id="2509291"/>
    <lineage>
        <taxon>Eukaryota</taxon>
        <taxon>Metazoa</taxon>
        <taxon>Ecdysozoa</taxon>
        <taxon>Arthropoda</taxon>
        <taxon>Hexapoda</taxon>
        <taxon>Insecta</taxon>
        <taxon>Pterygota</taxon>
        <taxon>Neoptera</taxon>
        <taxon>Polyneoptera</taxon>
        <taxon>Orthoptera</taxon>
        <taxon>Ensifera</taxon>
        <taxon>Gryllidea</taxon>
        <taxon>Grylloidea</taxon>
        <taxon>Gryllidae</taxon>
        <taxon>Gryllinae</taxon>
        <taxon>Gryllus</taxon>
    </lineage>
</organism>
<feature type="compositionally biased region" description="Basic and acidic residues" evidence="13">
    <location>
        <begin position="1"/>
        <end position="19"/>
    </location>
</feature>
<comment type="catalytic activity">
    <reaction evidence="11 12">
        <text>adenosine(4) in tRNA(His) + S-adenosyl-L-methionine = 2'-O-methyladenosine(4) in tRNA(His) + S-adenosyl-L-homocysteine + H(+)</text>
        <dbReference type="Rhea" id="RHEA:43196"/>
        <dbReference type="Rhea" id="RHEA-COMP:10401"/>
        <dbReference type="Rhea" id="RHEA-COMP:10402"/>
        <dbReference type="ChEBI" id="CHEBI:15378"/>
        <dbReference type="ChEBI" id="CHEBI:57856"/>
        <dbReference type="ChEBI" id="CHEBI:59789"/>
        <dbReference type="ChEBI" id="CHEBI:74411"/>
        <dbReference type="ChEBI" id="CHEBI:74477"/>
        <dbReference type="EC" id="2.1.1.225"/>
    </reaction>
</comment>
<keyword evidence="8 12" id="KW-0862">Zinc</keyword>
<keyword evidence="16" id="KW-1185">Reference proteome</keyword>
<evidence type="ECO:0000256" key="7">
    <source>
        <dbReference type="ARBA" id="ARBA00022771"/>
    </source>
</evidence>
<evidence type="ECO:0000256" key="5">
    <source>
        <dbReference type="ARBA" id="ARBA00022694"/>
    </source>
</evidence>
<evidence type="ECO:0000256" key="4">
    <source>
        <dbReference type="ARBA" id="ARBA00022691"/>
    </source>
</evidence>
<dbReference type="Pfam" id="PF05206">
    <property type="entry name" value="TRM13"/>
    <property type="match status" value="1"/>
</dbReference>
<dbReference type="InterPro" id="IPR039044">
    <property type="entry name" value="Trm13"/>
</dbReference>
<gene>
    <name evidence="15" type="ORF">R5R35_010243</name>
</gene>
<accession>A0AAN9VBL5</accession>
<feature type="region of interest" description="Disordered" evidence="13">
    <location>
        <begin position="1"/>
        <end position="29"/>
    </location>
</feature>
<dbReference type="Proteomes" id="UP001378592">
    <property type="component" value="Unassembled WGS sequence"/>
</dbReference>
<evidence type="ECO:0000256" key="11">
    <source>
        <dbReference type="ARBA" id="ARBA00049393"/>
    </source>
</evidence>
<evidence type="ECO:0000256" key="6">
    <source>
        <dbReference type="ARBA" id="ARBA00022723"/>
    </source>
</evidence>
<dbReference type="AlphaFoldDB" id="A0AAN9VBL5"/>
<proteinExistence type="inferred from homology"/>
<evidence type="ECO:0000256" key="12">
    <source>
        <dbReference type="RuleBase" id="RU367103"/>
    </source>
</evidence>
<evidence type="ECO:0000313" key="16">
    <source>
        <dbReference type="Proteomes" id="UP001378592"/>
    </source>
</evidence>
<evidence type="ECO:0000259" key="14">
    <source>
        <dbReference type="PROSITE" id="PS51800"/>
    </source>
</evidence>
<protein>
    <recommendedName>
        <fullName evidence="12">tRNA:m(4)X modification enzyme TRM13</fullName>
        <ecNumber evidence="12">2.1.1.225</ecNumber>
    </recommendedName>
</protein>
<dbReference type="GO" id="GO:0030488">
    <property type="term" value="P:tRNA methylation"/>
    <property type="evidence" value="ECO:0007669"/>
    <property type="project" value="InterPro"/>
</dbReference>
<comment type="catalytic activity">
    <reaction evidence="9 12">
        <text>cytidine(4) in tRNA(Pro) + S-adenosyl-L-methionine = 2'-O-methylcytidine(4) in tRNA(Pro) + S-adenosyl-L-homocysteine + H(+)</text>
        <dbReference type="Rhea" id="RHEA:32767"/>
        <dbReference type="Rhea" id="RHEA-COMP:10397"/>
        <dbReference type="Rhea" id="RHEA-COMP:10398"/>
        <dbReference type="ChEBI" id="CHEBI:15378"/>
        <dbReference type="ChEBI" id="CHEBI:57856"/>
        <dbReference type="ChEBI" id="CHEBI:59789"/>
        <dbReference type="ChEBI" id="CHEBI:74495"/>
        <dbReference type="ChEBI" id="CHEBI:82748"/>
        <dbReference type="EC" id="2.1.1.225"/>
    </reaction>
</comment>
<evidence type="ECO:0000256" key="2">
    <source>
        <dbReference type="ARBA" id="ARBA00022603"/>
    </source>
</evidence>
<feature type="domain" description="CHHC U11-48K-type" evidence="14">
    <location>
        <begin position="72"/>
        <end position="99"/>
    </location>
</feature>
<dbReference type="InterPro" id="IPR007871">
    <property type="entry name" value="Methyltransferase_TRM13"/>
</dbReference>
<keyword evidence="2 12" id="KW-0489">Methyltransferase</keyword>
<keyword evidence="6 12" id="KW-0479">Metal-binding</keyword>
<dbReference type="InterPro" id="IPR022776">
    <property type="entry name" value="TRM13/UPF0224_CHHC_Znf_dom"/>
</dbReference>
<keyword evidence="3 12" id="KW-0808">Transferase</keyword>
<dbReference type="PANTHER" id="PTHR12998">
    <property type="entry name" value="TRNA:M(4)X MODIFICATION ENZYME TRM13 HOMOLOG"/>
    <property type="match status" value="1"/>
</dbReference>
<keyword evidence="7 12" id="KW-0863">Zinc-finger</keyword>
<evidence type="ECO:0000256" key="8">
    <source>
        <dbReference type="ARBA" id="ARBA00022833"/>
    </source>
</evidence>
<evidence type="ECO:0000256" key="3">
    <source>
        <dbReference type="ARBA" id="ARBA00022679"/>
    </source>
</evidence>
<evidence type="ECO:0000256" key="13">
    <source>
        <dbReference type="SAM" id="MobiDB-lite"/>
    </source>
</evidence>
<keyword evidence="5 12" id="KW-0819">tRNA processing</keyword>
<dbReference type="GO" id="GO:0106050">
    <property type="term" value="F:tRNA 2'-O-methyltransferase activity"/>
    <property type="evidence" value="ECO:0007669"/>
    <property type="project" value="UniProtKB-UniRule"/>
</dbReference>
<evidence type="ECO:0000313" key="15">
    <source>
        <dbReference type="EMBL" id="KAK7793250.1"/>
    </source>
</evidence>
<dbReference type="Pfam" id="PF11722">
    <property type="entry name" value="zf-TRM13_CCCH"/>
    <property type="match status" value="1"/>
</dbReference>
<keyword evidence="4 12" id="KW-0949">S-adenosyl-L-methionine</keyword>
<dbReference type="InterPro" id="IPR021721">
    <property type="entry name" value="Znf_CCCH-type_TRM13"/>
</dbReference>
<dbReference type="PANTHER" id="PTHR12998:SF0">
    <property type="entry name" value="TRNA:M(4)X MODIFICATION ENZYME TRM13 HOMOLOG"/>
    <property type="match status" value="1"/>
</dbReference>
<sequence>MSSASDERSDETSEDRSEESAEQNENEPKSGQCNFFVARKKRFCKMTVRKGEKFCGEHRNPDVFKENDLVIRVPCPLDNKHTCYAHLLKKHMKKCNARCLNQPDYVMKNINRGMNPCETSVKVTLSSVENDVITQLIKKIKLAVVPAVKTDICNHPVLSEELSNDQYGASTRKHLLQNSSLLGHLSNLGVLNPETCFIEFGAGRGQLSYWIGEAMSQQGMPCLLVPVDRANNRHKFDSRLRNEDAVKILRLRVDIADLCLARVPEIKDSGSIVAICKHLCGDATDLALRCLASSNLSNISGIIMAPCCHHRIDWNTYVGQEFLQDHNFSVEDFQLMSSLASWATCGQSNFNRGKECKPTDRLAGLNVSPQECEDIGRRCKLLFDCGRLRYLEKFGYKCKMVYYTDKNVSPENVCLIASSNPLDIDFLNLF</sequence>
<dbReference type="PROSITE" id="PS51800">
    <property type="entry name" value="ZF_CHHC_U11_48K"/>
    <property type="match status" value="1"/>
</dbReference>
<reference evidence="15 16" key="1">
    <citation type="submission" date="2024-03" db="EMBL/GenBank/DDBJ databases">
        <title>The genome assembly and annotation of the cricket Gryllus longicercus Weissman &amp; Gray.</title>
        <authorList>
            <person name="Szrajer S."/>
            <person name="Gray D."/>
            <person name="Ylla G."/>
        </authorList>
    </citation>
    <scope>NUCLEOTIDE SEQUENCE [LARGE SCALE GENOMIC DNA]</scope>
    <source>
        <strain evidence="15">DAG 2021-001</strain>
        <tissue evidence="15">Whole body minus gut</tissue>
    </source>
</reference>
<evidence type="ECO:0000256" key="9">
    <source>
        <dbReference type="ARBA" id="ARBA00048165"/>
    </source>
</evidence>
<dbReference type="EMBL" id="JAZDUA010000394">
    <property type="protein sequence ID" value="KAK7793250.1"/>
    <property type="molecule type" value="Genomic_DNA"/>
</dbReference>
<dbReference type="EC" id="2.1.1.225" evidence="12"/>
<evidence type="ECO:0000256" key="1">
    <source>
        <dbReference type="ARBA" id="ARBA00005265"/>
    </source>
</evidence>
<comment type="function">
    <text evidence="12">tRNA methylase which 2'-O-methylates cytidine(4) in tRNA(Pro) and tRNA(Gly)(GCC), and adenosine(4) in tRNA(His).</text>
</comment>
<comment type="similarity">
    <text evidence="1 12">Belongs to the methyltransferase TRM13 family.</text>
</comment>